<evidence type="ECO:0008006" key="3">
    <source>
        <dbReference type="Google" id="ProtNLM"/>
    </source>
</evidence>
<reference evidence="2" key="1">
    <citation type="submission" date="2024-07" db="EMBL/GenBank/DDBJ databases">
        <title>Identification and characteristics of an arsenic-resistant bacterial isolate, which belongs to a novel species.</title>
        <authorList>
            <person name="Juszczyk A."/>
            <person name="Kowalczyk A."/>
            <person name="Was K."/>
            <person name="Kosowicz W."/>
            <person name="Budzyn A."/>
            <person name="Latowski D."/>
        </authorList>
    </citation>
    <scope>NUCLEOTIDE SEQUENCE</scope>
    <source>
        <strain evidence="2">As8PL</strain>
    </source>
</reference>
<feature type="transmembrane region" description="Helical" evidence="1">
    <location>
        <begin position="34"/>
        <end position="55"/>
    </location>
</feature>
<feature type="transmembrane region" description="Helical" evidence="1">
    <location>
        <begin position="61"/>
        <end position="83"/>
    </location>
</feature>
<proteinExistence type="predicted"/>
<feature type="transmembrane region" description="Helical" evidence="1">
    <location>
        <begin position="120"/>
        <end position="138"/>
    </location>
</feature>
<protein>
    <recommendedName>
        <fullName evidence="3">Integral membrane protein</fullName>
    </recommendedName>
</protein>
<keyword evidence="1" id="KW-1133">Transmembrane helix</keyword>
<sequence length="170" mass="19480">MWLGMMMLFFVFTLGFTIGGLLSTPKQPPQLMHVILFSFVFGVLSYLGMLGGMFFVSWFSIGFIEVVIVVLTFLFIIAAITNFHPTFGFFRHGRSIGLVLLTGLFVMIGFEWGVADHKTFFTISATVLFFCAMCIGLFIQQQIQALMWRYSYMVYMPLIWLLFVTIIKLL</sequence>
<evidence type="ECO:0000256" key="1">
    <source>
        <dbReference type="SAM" id="Phobius"/>
    </source>
</evidence>
<name>A0AB39BV13_9BACI</name>
<accession>A0AB39BV13</accession>
<feature type="transmembrane region" description="Helical" evidence="1">
    <location>
        <begin position="150"/>
        <end position="169"/>
    </location>
</feature>
<keyword evidence="1" id="KW-0812">Transmembrane</keyword>
<organism evidence="2">
    <name type="scientific">Alkalihalophilus sp. As8PL</name>
    <dbReference type="NCBI Taxonomy" id="3237103"/>
    <lineage>
        <taxon>Bacteria</taxon>
        <taxon>Bacillati</taxon>
        <taxon>Bacillota</taxon>
        <taxon>Bacilli</taxon>
        <taxon>Bacillales</taxon>
        <taxon>Bacillaceae</taxon>
        <taxon>Alkalihalophilus</taxon>
    </lineage>
</organism>
<evidence type="ECO:0000313" key="2">
    <source>
        <dbReference type="EMBL" id="XDI37392.1"/>
    </source>
</evidence>
<gene>
    <name evidence="2" type="ORF">AB3N04_03490</name>
</gene>
<dbReference type="EMBL" id="CP162551">
    <property type="protein sequence ID" value="XDI37392.1"/>
    <property type="molecule type" value="Genomic_DNA"/>
</dbReference>
<dbReference type="RefSeq" id="WP_368504744.1">
    <property type="nucleotide sequence ID" value="NZ_CP162551.1"/>
</dbReference>
<dbReference type="AlphaFoldDB" id="A0AB39BV13"/>
<feature type="transmembrane region" description="Helical" evidence="1">
    <location>
        <begin position="6"/>
        <end position="22"/>
    </location>
</feature>
<feature type="transmembrane region" description="Helical" evidence="1">
    <location>
        <begin position="95"/>
        <end position="114"/>
    </location>
</feature>
<keyword evidence="1" id="KW-0472">Membrane</keyword>